<evidence type="ECO:0000313" key="2">
    <source>
        <dbReference type="Proteomes" id="UP000324595"/>
    </source>
</evidence>
<reference evidence="1 2" key="1">
    <citation type="submission" date="2019-07" db="EMBL/GenBank/DDBJ databases">
        <title>Genomic Encyclopedia of Archaeal and Bacterial Type Strains, Phase II (KMG-II): from individual species to whole genera.</title>
        <authorList>
            <person name="Goeker M."/>
        </authorList>
    </citation>
    <scope>NUCLEOTIDE SEQUENCE [LARGE SCALE GENOMIC DNA]</scope>
    <source>
        <strain evidence="1 2">DSM 21935</strain>
    </source>
</reference>
<dbReference type="EMBL" id="VNHY01000002">
    <property type="protein sequence ID" value="TYP94124.1"/>
    <property type="molecule type" value="Genomic_DNA"/>
</dbReference>
<dbReference type="Proteomes" id="UP000324595">
    <property type="component" value="Unassembled WGS sequence"/>
</dbReference>
<gene>
    <name evidence="1" type="ORF">LX73_1849</name>
</gene>
<organism evidence="1 2">
    <name type="scientific">Fodinibius salinus</name>
    <dbReference type="NCBI Taxonomy" id="860790"/>
    <lineage>
        <taxon>Bacteria</taxon>
        <taxon>Pseudomonadati</taxon>
        <taxon>Balneolota</taxon>
        <taxon>Balneolia</taxon>
        <taxon>Balneolales</taxon>
        <taxon>Balneolaceae</taxon>
        <taxon>Fodinibius</taxon>
    </lineage>
</organism>
<sequence length="112" mass="12721">MSDYPNLVTLQKAQDVSHQPANIYVDSVKQITVDNHPALFISGSFPDACTHLSNVSHQINNETLTLNFSAWRNTDKMCAQVLTPFSFIYEQLEDQEITSRSEVFINDTAYSY</sequence>
<dbReference type="RefSeq" id="WP_211359396.1">
    <property type="nucleotide sequence ID" value="NZ_VNHY01000002.1"/>
</dbReference>
<keyword evidence="2" id="KW-1185">Reference proteome</keyword>
<accession>A0A5D3YJV0</accession>
<evidence type="ECO:0000313" key="1">
    <source>
        <dbReference type="EMBL" id="TYP94124.1"/>
    </source>
</evidence>
<comment type="caution">
    <text evidence="1">The sequence shown here is derived from an EMBL/GenBank/DDBJ whole genome shotgun (WGS) entry which is preliminary data.</text>
</comment>
<proteinExistence type="predicted"/>
<name>A0A5D3YJV0_9BACT</name>
<dbReference type="AlphaFoldDB" id="A0A5D3YJV0"/>
<protein>
    <submittedName>
        <fullName evidence="1">Uncharacterized protein</fullName>
    </submittedName>
</protein>